<evidence type="ECO:0000313" key="2">
    <source>
        <dbReference type="Proteomes" id="UP001447188"/>
    </source>
</evidence>
<dbReference type="PANTHER" id="PTHR34706:SF2">
    <property type="entry name" value="RFEF"/>
    <property type="match status" value="1"/>
</dbReference>
<organism evidence="1 2">
    <name type="scientific">Discina gigas</name>
    <dbReference type="NCBI Taxonomy" id="1032678"/>
    <lineage>
        <taxon>Eukaryota</taxon>
        <taxon>Fungi</taxon>
        <taxon>Dikarya</taxon>
        <taxon>Ascomycota</taxon>
        <taxon>Pezizomycotina</taxon>
        <taxon>Pezizomycetes</taxon>
        <taxon>Pezizales</taxon>
        <taxon>Discinaceae</taxon>
        <taxon>Discina</taxon>
    </lineage>
</organism>
<keyword evidence="2" id="KW-1185">Reference proteome</keyword>
<gene>
    <name evidence="1" type="ORF">Q9L58_008804</name>
</gene>
<comment type="caution">
    <text evidence="1">The sequence shown here is derived from an EMBL/GenBank/DDBJ whole genome shotgun (WGS) entry which is preliminary data.</text>
</comment>
<dbReference type="EMBL" id="JBBBZM010000175">
    <property type="protein sequence ID" value="KAL0632324.1"/>
    <property type="molecule type" value="Genomic_DNA"/>
</dbReference>
<accession>A0ABR3G8P3</accession>
<dbReference type="Proteomes" id="UP001447188">
    <property type="component" value="Unassembled WGS sequence"/>
</dbReference>
<sequence length="736" mass="82697">MDDSRSMLHQEGGLRIKNLQRVIDIIASVYTLTDDQVIPYVKFINSKQSRRNVTNKEASEITASHTWQGGVCLGSILRKRVLAPLVIGKYMEKPLLVITVTGGTVTEEASSPLKTVLKECINQSHKDYKGPDSVAFHFMIVGNGLGGDIENVSEEDGFADYVDSDRFSNNNDIFNEEEKWQWARSVFGSLGWEDDAEVAKLRLKMDEYCAKHPGLAAKWHEAITVVAIGGWSETWSDPTADRRLWSEGSGYKVNTVILIKMMRPVENRVKVKMEVSTYGQGRHIATMSQCLFPPSVNLQHSFTITHQQLLGRALPPALFAFWLRSSVVSVLFSLISETVLWNHLLIILIFAPRGRGSVLAHPQLHCVTSIALSLVDATLLFSSFSPGCKRGGEENLVTSQSVERSEPGKIVRQGLCARIPLLENLLYKNIETRPSPDFKEPPPGLYLRDANEIYDLLDVPEDKRSEIVKCTQEVYRKCDFQDVRFAKLLHDRDDDNDDDFTDVSFAKLLHDGDSGGDGPVIPAILTLKTQICEIYPDVGQSWFAQWALWWEHTKPISQPTTAMSGAGADSIYAFTRASDRMRTNIINCTGEVYRAANLPDIRFSRISKDKVDAAVLELGVKLLVRKVYNAHLKNIDVQFEKIPKGPMKDAMDDLKQKLPDVFELCEGDWFGFDLMEEATKIWGAFEKARGEFEEVEDEDRARDAEDDEWGIGELEQVEGGRTGKERGVCIGVARRE</sequence>
<protein>
    <submittedName>
        <fullName evidence="1">Uncharacterized protein</fullName>
    </submittedName>
</protein>
<name>A0ABR3G8P3_9PEZI</name>
<dbReference type="PANTHER" id="PTHR34706">
    <property type="entry name" value="SLR1338 PROTEIN"/>
    <property type="match status" value="1"/>
</dbReference>
<reference evidence="1 2" key="1">
    <citation type="submission" date="2024-02" db="EMBL/GenBank/DDBJ databases">
        <title>Discinaceae phylogenomics.</title>
        <authorList>
            <person name="Dirks A.C."/>
            <person name="James T.Y."/>
        </authorList>
    </citation>
    <scope>NUCLEOTIDE SEQUENCE [LARGE SCALE GENOMIC DNA]</scope>
    <source>
        <strain evidence="1 2">ACD0624</strain>
    </source>
</reference>
<evidence type="ECO:0000313" key="1">
    <source>
        <dbReference type="EMBL" id="KAL0632324.1"/>
    </source>
</evidence>
<proteinExistence type="predicted"/>